<dbReference type="AlphaFoldDB" id="A0A6G1EQX1"/>
<dbReference type="EMBL" id="SPHZ02000003">
    <property type="protein sequence ID" value="KAF0927053.1"/>
    <property type="molecule type" value="Genomic_DNA"/>
</dbReference>
<dbReference type="Proteomes" id="UP000479710">
    <property type="component" value="Unassembled WGS sequence"/>
</dbReference>
<sequence>MVGMGGRCGRLWCGLDLREEAVDSTGAGGSSGQRRCELEQRAGPMDDTSPVLEDKWWIVDMGDGGKVTMRVEEDGGEEAMWLGGDGGGGENCRRWGGEARVEETCQN</sequence>
<evidence type="ECO:0000313" key="2">
    <source>
        <dbReference type="EMBL" id="KAF0927053.1"/>
    </source>
</evidence>
<name>A0A6G1EQX1_9ORYZ</name>
<evidence type="ECO:0000313" key="3">
    <source>
        <dbReference type="Proteomes" id="UP000479710"/>
    </source>
</evidence>
<comment type="caution">
    <text evidence="2">The sequence shown here is derived from an EMBL/GenBank/DDBJ whole genome shotgun (WGS) entry which is preliminary data.</text>
</comment>
<organism evidence="2 3">
    <name type="scientific">Oryza meyeriana var. granulata</name>
    <dbReference type="NCBI Taxonomy" id="110450"/>
    <lineage>
        <taxon>Eukaryota</taxon>
        <taxon>Viridiplantae</taxon>
        <taxon>Streptophyta</taxon>
        <taxon>Embryophyta</taxon>
        <taxon>Tracheophyta</taxon>
        <taxon>Spermatophyta</taxon>
        <taxon>Magnoliopsida</taxon>
        <taxon>Liliopsida</taxon>
        <taxon>Poales</taxon>
        <taxon>Poaceae</taxon>
        <taxon>BOP clade</taxon>
        <taxon>Oryzoideae</taxon>
        <taxon>Oryzeae</taxon>
        <taxon>Oryzinae</taxon>
        <taxon>Oryza</taxon>
        <taxon>Oryza meyeriana</taxon>
    </lineage>
</organism>
<accession>A0A6G1EQX1</accession>
<keyword evidence="3" id="KW-1185">Reference proteome</keyword>
<evidence type="ECO:0000256" key="1">
    <source>
        <dbReference type="SAM" id="MobiDB-lite"/>
    </source>
</evidence>
<reference evidence="2 3" key="1">
    <citation type="submission" date="2019-11" db="EMBL/GenBank/DDBJ databases">
        <title>Whole genome sequence of Oryza granulata.</title>
        <authorList>
            <person name="Li W."/>
        </authorList>
    </citation>
    <scope>NUCLEOTIDE SEQUENCE [LARGE SCALE GENOMIC DNA]</scope>
    <source>
        <strain evidence="3">cv. Menghai</strain>
        <tissue evidence="2">Leaf</tissue>
    </source>
</reference>
<proteinExistence type="predicted"/>
<gene>
    <name evidence="2" type="ORF">E2562_029725</name>
</gene>
<feature type="region of interest" description="Disordered" evidence="1">
    <location>
        <begin position="22"/>
        <end position="49"/>
    </location>
</feature>
<protein>
    <submittedName>
        <fullName evidence="2">Uncharacterized protein</fullName>
    </submittedName>
</protein>